<protein>
    <recommendedName>
        <fullName evidence="1">DUF4440 domain-containing protein</fullName>
    </recommendedName>
</protein>
<feature type="domain" description="DUF4440" evidence="1">
    <location>
        <begin position="26"/>
        <end position="129"/>
    </location>
</feature>
<organism evidence="2 3">
    <name type="scientific">Pseudoalteromonas rubra</name>
    <dbReference type="NCBI Taxonomy" id="43658"/>
    <lineage>
        <taxon>Bacteria</taxon>
        <taxon>Pseudomonadati</taxon>
        <taxon>Pseudomonadota</taxon>
        <taxon>Gammaproteobacteria</taxon>
        <taxon>Alteromonadales</taxon>
        <taxon>Pseudoalteromonadaceae</taxon>
        <taxon>Pseudoalteromonas</taxon>
    </lineage>
</organism>
<dbReference type="PATRIC" id="fig|43658.5.peg.2673"/>
<dbReference type="Pfam" id="PF14534">
    <property type="entry name" value="DUF4440"/>
    <property type="match status" value="1"/>
</dbReference>
<gene>
    <name evidence="2" type="ORF">TW77_12645</name>
</gene>
<dbReference type="Gene3D" id="3.10.450.50">
    <property type="match status" value="1"/>
</dbReference>
<dbReference type="InterPro" id="IPR027843">
    <property type="entry name" value="DUF4440"/>
</dbReference>
<sequence>MALFILLLTIPIQAKTDIKILKQQVWAAELAFAKTMADRDHQAFTEFLAVDAVFMGGGNKVNRGKQMVSDSWAKLFDSPKAPFAWKPERVEVLDNGTLALSTGPVWDDQGRFHTYTSIWRKEANGRWKVIFDKGDRYCPPKSKE</sequence>
<evidence type="ECO:0000259" key="1">
    <source>
        <dbReference type="Pfam" id="PF14534"/>
    </source>
</evidence>
<accession>A0A0F4QKX6</accession>
<comment type="caution">
    <text evidence="2">The sequence shown here is derived from an EMBL/GenBank/DDBJ whole genome shotgun (WGS) entry which is preliminary data.</text>
</comment>
<proteinExistence type="predicted"/>
<reference evidence="2 3" key="1">
    <citation type="journal article" date="2015" name="BMC Genomics">
        <title>Genome mining reveals unlocked bioactive potential of marine Gram-negative bacteria.</title>
        <authorList>
            <person name="Machado H."/>
            <person name="Sonnenschein E.C."/>
            <person name="Melchiorsen J."/>
            <person name="Gram L."/>
        </authorList>
    </citation>
    <scope>NUCLEOTIDE SEQUENCE [LARGE SCALE GENOMIC DNA]</scope>
    <source>
        <strain evidence="2 3">S2471</strain>
    </source>
</reference>
<evidence type="ECO:0000313" key="2">
    <source>
        <dbReference type="EMBL" id="KJZ08368.1"/>
    </source>
</evidence>
<dbReference type="InterPro" id="IPR032710">
    <property type="entry name" value="NTF2-like_dom_sf"/>
</dbReference>
<dbReference type="Proteomes" id="UP000033452">
    <property type="component" value="Unassembled WGS sequence"/>
</dbReference>
<keyword evidence="3" id="KW-1185">Reference proteome</keyword>
<dbReference type="EMBL" id="JXYA01000027">
    <property type="protein sequence ID" value="KJZ08368.1"/>
    <property type="molecule type" value="Genomic_DNA"/>
</dbReference>
<dbReference type="AlphaFoldDB" id="A0A0F4QKX6"/>
<name>A0A0F4QKX6_9GAMM</name>
<dbReference type="SUPFAM" id="SSF54427">
    <property type="entry name" value="NTF2-like"/>
    <property type="match status" value="1"/>
</dbReference>
<evidence type="ECO:0000313" key="3">
    <source>
        <dbReference type="Proteomes" id="UP000033452"/>
    </source>
</evidence>